<dbReference type="PROSITE" id="PS00411">
    <property type="entry name" value="KINESIN_MOTOR_1"/>
    <property type="match status" value="1"/>
</dbReference>
<dbReference type="AlphaFoldDB" id="A0A151ZIQ9"/>
<dbReference type="SMART" id="SM00129">
    <property type="entry name" value="KISc"/>
    <property type="match status" value="1"/>
</dbReference>
<dbReference type="OrthoDB" id="18779at2759"/>
<proteinExistence type="inferred from homology"/>
<gene>
    <name evidence="11" type="ORF">DLAC_05124</name>
</gene>
<feature type="region of interest" description="Disordered" evidence="9">
    <location>
        <begin position="45"/>
        <end position="117"/>
    </location>
</feature>
<organism evidence="11 12">
    <name type="scientific">Tieghemostelium lacteum</name>
    <name type="common">Slime mold</name>
    <name type="synonym">Dictyostelium lacteum</name>
    <dbReference type="NCBI Taxonomy" id="361077"/>
    <lineage>
        <taxon>Eukaryota</taxon>
        <taxon>Amoebozoa</taxon>
        <taxon>Evosea</taxon>
        <taxon>Eumycetozoa</taxon>
        <taxon>Dictyostelia</taxon>
        <taxon>Dictyosteliales</taxon>
        <taxon>Raperosteliaceae</taxon>
        <taxon>Tieghemostelium</taxon>
    </lineage>
</organism>
<comment type="similarity">
    <text evidence="6 7">Belongs to the TRAFAC class myosin-kinesin ATPase superfamily. Kinesin family.</text>
</comment>
<evidence type="ECO:0000256" key="6">
    <source>
        <dbReference type="PROSITE-ProRule" id="PRU00283"/>
    </source>
</evidence>
<dbReference type="GO" id="GO:0008017">
    <property type="term" value="F:microtubule binding"/>
    <property type="evidence" value="ECO:0007669"/>
    <property type="project" value="InterPro"/>
</dbReference>
<evidence type="ECO:0000256" key="5">
    <source>
        <dbReference type="ARBA" id="ARBA00023175"/>
    </source>
</evidence>
<evidence type="ECO:0000256" key="3">
    <source>
        <dbReference type="ARBA" id="ARBA00022840"/>
    </source>
</evidence>
<keyword evidence="5 6" id="KW-0505">Motor protein</keyword>
<keyword evidence="2 6" id="KW-0547">Nucleotide-binding</keyword>
<dbReference type="Proteomes" id="UP000076078">
    <property type="component" value="Unassembled WGS sequence"/>
</dbReference>
<evidence type="ECO:0000256" key="1">
    <source>
        <dbReference type="ARBA" id="ARBA00022448"/>
    </source>
</evidence>
<keyword evidence="1" id="KW-0813">Transport</keyword>
<reference evidence="11 12" key="1">
    <citation type="submission" date="2015-12" db="EMBL/GenBank/DDBJ databases">
        <title>Dictyostelia acquired genes for synthesis and detection of signals that induce cell-type specialization by lateral gene transfer from prokaryotes.</title>
        <authorList>
            <person name="Gloeckner G."/>
            <person name="Schaap P."/>
        </authorList>
    </citation>
    <scope>NUCLEOTIDE SEQUENCE [LARGE SCALE GENOMIC DNA]</scope>
    <source>
        <strain evidence="11 12">TK</strain>
    </source>
</reference>
<accession>A0A151ZIQ9</accession>
<dbReference type="PANTHER" id="PTHR47968">
    <property type="entry name" value="CENTROMERE PROTEIN E"/>
    <property type="match status" value="1"/>
</dbReference>
<keyword evidence="3 6" id="KW-0067">ATP-binding</keyword>
<evidence type="ECO:0000256" key="2">
    <source>
        <dbReference type="ARBA" id="ARBA00022741"/>
    </source>
</evidence>
<keyword evidence="7" id="KW-0493">Microtubule</keyword>
<dbReference type="STRING" id="361077.A0A151ZIQ9"/>
<evidence type="ECO:0000256" key="9">
    <source>
        <dbReference type="SAM" id="MobiDB-lite"/>
    </source>
</evidence>
<feature type="binding site" evidence="6">
    <location>
        <begin position="173"/>
        <end position="180"/>
    </location>
    <ligand>
        <name>ATP</name>
        <dbReference type="ChEBI" id="CHEBI:30616"/>
    </ligand>
</feature>
<dbReference type="GO" id="GO:0007018">
    <property type="term" value="P:microtubule-based movement"/>
    <property type="evidence" value="ECO:0007669"/>
    <property type="project" value="InterPro"/>
</dbReference>
<dbReference type="GO" id="GO:0005874">
    <property type="term" value="C:microtubule"/>
    <property type="evidence" value="ECO:0007669"/>
    <property type="project" value="UniProtKB-KW"/>
</dbReference>
<sequence length="698" mass="77353">MNENVIVSVRARPFSQDEIKMNEHCSWSLSGNTITSLPPPIPVLISNSTTSSKSTSSLASTLKTPTKTSPPFNSSVGTGSSSVIKSNASLNKTTTSISTPMKTPLKQQQHSIVPPSPSTSIIPLTPSKFTSNSYTFDHLFGTEDENLIIYDTVARQLVHSTMEGYNSTIFAYGITSSGKTFTMKGTGKKNPGIIPLAIQDVFNFIQQTKDREFLLRVSYMEIYNEIINDLLAPENINLKVHEHPTTGIYVGNLKEEIVLSLDHVMSLISAGEAYRHVGTTNYNDQSSRSHTILRMIVESKELGGNLSSKTSAVRYSQLNLIDLAGSEKASDGANAARNKEGAYINKSLLTLGTVIGKLSEKKGSAEHIPFRDSKLTRILQTALSGNSRIAIICTITLTLGNFEETHNSLKFAARAKKIQNVAKVNEILDDKALIKQYRNEIAELKSKLNDAMVQEKELHTIQSEKEKVQLNNEELTGKLQEAEKQRMTLESKIQHLTKLILNSTSVPLNSSGQKHKTIGFHSPSQNPLNSNLLASISSTDLTQHLTKPGVLGDGGSTTPLTPISASTSDLMFESPSVLSLQQLQQLKEKEILQYQSKLTKLQLELEERDKKIEFLSSISEYTGLEKIKSLESQLVQKEMDLSLYQRESTRLQNQLSQKEENINNLESKLRDVLAKCKELLSENDSLKKKVNEYEQETF</sequence>
<keyword evidence="12" id="KW-1185">Reference proteome</keyword>
<dbReference type="Gene3D" id="3.40.850.10">
    <property type="entry name" value="Kinesin motor domain"/>
    <property type="match status" value="1"/>
</dbReference>
<dbReference type="InterPro" id="IPR027640">
    <property type="entry name" value="Kinesin-like_fam"/>
</dbReference>
<dbReference type="PROSITE" id="PS50067">
    <property type="entry name" value="KINESIN_MOTOR_2"/>
    <property type="match status" value="1"/>
</dbReference>
<feature type="domain" description="Kinesin motor" evidence="10">
    <location>
        <begin position="4"/>
        <end position="418"/>
    </location>
</feature>
<dbReference type="InParanoid" id="A0A151ZIQ9"/>
<evidence type="ECO:0000313" key="11">
    <source>
        <dbReference type="EMBL" id="KYQ93734.1"/>
    </source>
</evidence>
<feature type="compositionally biased region" description="Low complexity" evidence="9">
    <location>
        <begin position="48"/>
        <end position="71"/>
    </location>
</feature>
<protein>
    <recommendedName>
        <fullName evidence="7">Kinesin-like protein</fullName>
    </recommendedName>
</protein>
<evidence type="ECO:0000256" key="4">
    <source>
        <dbReference type="ARBA" id="ARBA00023054"/>
    </source>
</evidence>
<dbReference type="Pfam" id="PF00225">
    <property type="entry name" value="Kinesin"/>
    <property type="match status" value="1"/>
</dbReference>
<dbReference type="InterPro" id="IPR036961">
    <property type="entry name" value="Kinesin_motor_dom_sf"/>
</dbReference>
<dbReference type="EMBL" id="LODT01000025">
    <property type="protein sequence ID" value="KYQ93734.1"/>
    <property type="molecule type" value="Genomic_DNA"/>
</dbReference>
<dbReference type="InterPro" id="IPR001752">
    <property type="entry name" value="Kinesin_motor_dom"/>
</dbReference>
<dbReference type="FunCoup" id="A0A151ZIQ9">
    <property type="interactions" value="23"/>
</dbReference>
<dbReference type="InterPro" id="IPR027417">
    <property type="entry name" value="P-loop_NTPase"/>
</dbReference>
<dbReference type="CDD" id="cd01374">
    <property type="entry name" value="KISc_CENP_E"/>
    <property type="match status" value="1"/>
</dbReference>
<feature type="compositionally biased region" description="Polar residues" evidence="9">
    <location>
        <begin position="72"/>
        <end position="110"/>
    </location>
</feature>
<evidence type="ECO:0000259" key="10">
    <source>
        <dbReference type="PROSITE" id="PS50067"/>
    </source>
</evidence>
<dbReference type="SUPFAM" id="SSF52540">
    <property type="entry name" value="P-loop containing nucleoside triphosphate hydrolases"/>
    <property type="match status" value="1"/>
</dbReference>
<dbReference type="GO" id="GO:0003777">
    <property type="term" value="F:microtubule motor activity"/>
    <property type="evidence" value="ECO:0007669"/>
    <property type="project" value="InterPro"/>
</dbReference>
<evidence type="ECO:0000313" key="12">
    <source>
        <dbReference type="Proteomes" id="UP000076078"/>
    </source>
</evidence>
<dbReference type="PRINTS" id="PR00380">
    <property type="entry name" value="KINESINHEAVY"/>
</dbReference>
<dbReference type="OMA" id="NNFEESH"/>
<name>A0A151ZIQ9_TIELA</name>
<dbReference type="PANTHER" id="PTHR47968:SF75">
    <property type="entry name" value="CENTROMERE-ASSOCIATED PROTEIN E"/>
    <property type="match status" value="1"/>
</dbReference>
<evidence type="ECO:0000256" key="8">
    <source>
        <dbReference type="SAM" id="Coils"/>
    </source>
</evidence>
<dbReference type="InterPro" id="IPR019821">
    <property type="entry name" value="Kinesin_motor_CS"/>
</dbReference>
<evidence type="ECO:0000256" key="7">
    <source>
        <dbReference type="RuleBase" id="RU000394"/>
    </source>
</evidence>
<feature type="coiled-coil region" evidence="8">
    <location>
        <begin position="427"/>
        <end position="499"/>
    </location>
</feature>
<comment type="caution">
    <text evidence="11">The sequence shown here is derived from an EMBL/GenBank/DDBJ whole genome shotgun (WGS) entry which is preliminary data.</text>
</comment>
<keyword evidence="4 8" id="KW-0175">Coiled coil</keyword>
<dbReference type="GO" id="GO:0005524">
    <property type="term" value="F:ATP binding"/>
    <property type="evidence" value="ECO:0007669"/>
    <property type="project" value="UniProtKB-UniRule"/>
</dbReference>
<feature type="coiled-coil region" evidence="8">
    <location>
        <begin position="584"/>
        <end position="696"/>
    </location>
</feature>